<feature type="region of interest" description="Disordered" evidence="1">
    <location>
        <begin position="57"/>
        <end position="76"/>
    </location>
</feature>
<feature type="region of interest" description="Disordered" evidence="1">
    <location>
        <begin position="1"/>
        <end position="21"/>
    </location>
</feature>
<sequence>MKNKPYKTIKETPSGRNKKSINLNNLSREKNKELIKKVETVGVPGYHVVKRKGEKKFLRSNLDRRKKNNLDPKINK</sequence>
<reference evidence="3" key="1">
    <citation type="submission" date="2017-09" db="EMBL/GenBank/DDBJ databases">
        <title>Depth-based differentiation of microbial function through sediment-hosted aquifers and enrichment of novel symbionts in the deep terrestrial subsurface.</title>
        <authorList>
            <person name="Probst A.J."/>
            <person name="Ladd B."/>
            <person name="Jarett J.K."/>
            <person name="Geller-Mcgrath D.E."/>
            <person name="Sieber C.M.K."/>
            <person name="Emerson J.B."/>
            <person name="Anantharaman K."/>
            <person name="Thomas B.C."/>
            <person name="Malmstrom R."/>
            <person name="Stieglmeier M."/>
            <person name="Klingl A."/>
            <person name="Woyke T."/>
            <person name="Ryan C.M."/>
            <person name="Banfield J.F."/>
        </authorList>
    </citation>
    <scope>NUCLEOTIDE SEQUENCE [LARGE SCALE GENOMIC DNA]</scope>
</reference>
<evidence type="ECO:0000313" key="2">
    <source>
        <dbReference type="EMBL" id="PIS05677.1"/>
    </source>
</evidence>
<evidence type="ECO:0000256" key="1">
    <source>
        <dbReference type="SAM" id="MobiDB-lite"/>
    </source>
</evidence>
<dbReference type="EMBL" id="PEZY01000012">
    <property type="protein sequence ID" value="PIS05677.1"/>
    <property type="molecule type" value="Genomic_DNA"/>
</dbReference>
<organism evidence="2 3">
    <name type="scientific">Candidatus Buchananbacteria bacterium CG10_big_fil_rev_8_21_14_0_10_33_19</name>
    <dbReference type="NCBI Taxonomy" id="1974525"/>
    <lineage>
        <taxon>Bacteria</taxon>
        <taxon>Candidatus Buchananiibacteriota</taxon>
    </lineage>
</organism>
<proteinExistence type="predicted"/>
<accession>A0A2H0W314</accession>
<comment type="caution">
    <text evidence="2">The sequence shown here is derived from an EMBL/GenBank/DDBJ whole genome shotgun (WGS) entry which is preliminary data.</text>
</comment>
<dbReference type="Proteomes" id="UP000229056">
    <property type="component" value="Unassembled WGS sequence"/>
</dbReference>
<dbReference type="AlphaFoldDB" id="A0A2H0W314"/>
<evidence type="ECO:0000313" key="3">
    <source>
        <dbReference type="Proteomes" id="UP000229056"/>
    </source>
</evidence>
<gene>
    <name evidence="2" type="ORF">COT80_02815</name>
</gene>
<name>A0A2H0W314_9BACT</name>
<protein>
    <submittedName>
        <fullName evidence="2">Uncharacterized protein</fullName>
    </submittedName>
</protein>